<accession>A0A1N7A6I2</accession>
<evidence type="ECO:0000256" key="16">
    <source>
        <dbReference type="PIRSR" id="PIRSR006135-2"/>
    </source>
</evidence>
<evidence type="ECO:0000256" key="8">
    <source>
        <dbReference type="ARBA" id="ARBA00022573"/>
    </source>
</evidence>
<comment type="catalytic activity">
    <reaction evidence="2 14">
        <text>adenosylcob(III)inamide phosphate + GTP + H(+) = adenosylcob(III)inamide-GDP + diphosphate</text>
        <dbReference type="Rhea" id="RHEA:22712"/>
        <dbReference type="ChEBI" id="CHEBI:15378"/>
        <dbReference type="ChEBI" id="CHEBI:33019"/>
        <dbReference type="ChEBI" id="CHEBI:37565"/>
        <dbReference type="ChEBI" id="CHEBI:58502"/>
        <dbReference type="ChEBI" id="CHEBI:60487"/>
        <dbReference type="EC" id="2.7.7.62"/>
    </reaction>
</comment>
<comment type="catalytic activity">
    <reaction evidence="3">
        <text>adenosylcob(III)inamide + GTP = adenosylcob(III)inamide phosphate + GDP + H(+)</text>
        <dbReference type="Rhea" id="RHEA:15765"/>
        <dbReference type="ChEBI" id="CHEBI:2480"/>
        <dbReference type="ChEBI" id="CHEBI:15378"/>
        <dbReference type="ChEBI" id="CHEBI:37565"/>
        <dbReference type="ChEBI" id="CHEBI:58189"/>
        <dbReference type="ChEBI" id="CHEBI:58502"/>
        <dbReference type="EC" id="2.7.1.156"/>
    </reaction>
</comment>
<dbReference type="PANTHER" id="PTHR34848">
    <property type="match status" value="1"/>
</dbReference>
<evidence type="ECO:0000256" key="2">
    <source>
        <dbReference type="ARBA" id="ARBA00000711"/>
    </source>
</evidence>
<dbReference type="SUPFAM" id="SSF52540">
    <property type="entry name" value="P-loop containing nucleoside triphosphate hydrolases"/>
    <property type="match status" value="1"/>
</dbReference>
<dbReference type="PANTHER" id="PTHR34848:SF1">
    <property type="entry name" value="BIFUNCTIONAL ADENOSYLCOBALAMIN BIOSYNTHESIS PROTEIN COBU"/>
    <property type="match status" value="1"/>
</dbReference>
<feature type="active site" description="GMP-histidine intermediate" evidence="15">
    <location>
        <position position="49"/>
    </location>
</feature>
<evidence type="ECO:0000256" key="13">
    <source>
        <dbReference type="ARBA" id="ARBA00023134"/>
    </source>
</evidence>
<feature type="binding site" evidence="16">
    <location>
        <begin position="8"/>
        <end position="15"/>
    </location>
    <ligand>
        <name>GTP</name>
        <dbReference type="ChEBI" id="CHEBI:37565"/>
    </ligand>
</feature>
<evidence type="ECO:0000256" key="11">
    <source>
        <dbReference type="ARBA" id="ARBA00022777"/>
    </source>
</evidence>
<evidence type="ECO:0000256" key="15">
    <source>
        <dbReference type="PIRSR" id="PIRSR006135-1"/>
    </source>
</evidence>
<evidence type="ECO:0000313" key="18">
    <source>
        <dbReference type="Proteomes" id="UP000186819"/>
    </source>
</evidence>
<dbReference type="Pfam" id="PF02283">
    <property type="entry name" value="CobU"/>
    <property type="match status" value="1"/>
</dbReference>
<comment type="catalytic activity">
    <reaction evidence="1 14">
        <text>adenosylcob(III)inamide + ATP = adenosylcob(III)inamide phosphate + ADP + H(+)</text>
        <dbReference type="Rhea" id="RHEA:15769"/>
        <dbReference type="ChEBI" id="CHEBI:2480"/>
        <dbReference type="ChEBI" id="CHEBI:15378"/>
        <dbReference type="ChEBI" id="CHEBI:30616"/>
        <dbReference type="ChEBI" id="CHEBI:58502"/>
        <dbReference type="ChEBI" id="CHEBI:456216"/>
        <dbReference type="EC" id="2.7.1.156"/>
    </reaction>
</comment>
<reference evidence="18" key="1">
    <citation type="submission" date="2017-01" db="EMBL/GenBank/DDBJ databases">
        <authorList>
            <person name="Varghese N."/>
            <person name="Submissions S."/>
        </authorList>
    </citation>
    <scope>NUCLEOTIDE SEQUENCE [LARGE SCALE GENOMIC DNA]</scope>
    <source>
        <strain evidence="18">ATCC 51758</strain>
    </source>
</reference>
<evidence type="ECO:0000256" key="10">
    <source>
        <dbReference type="ARBA" id="ARBA00022741"/>
    </source>
</evidence>
<comment type="pathway">
    <text evidence="5 14">Cofactor biosynthesis; adenosylcobalamin biosynthesis; adenosylcobalamin from cob(II)yrinate a,c-diamide: step 6/7.</text>
</comment>
<dbReference type="NCBIfam" id="NF004469">
    <property type="entry name" value="PRK05800.1"/>
    <property type="match status" value="1"/>
</dbReference>
<dbReference type="AlphaFoldDB" id="A0A1N7A6I2"/>
<dbReference type="OrthoDB" id="9788370at2"/>
<name>A0A1N7A6I2_9RHOO</name>
<evidence type="ECO:0000256" key="4">
    <source>
        <dbReference type="ARBA" id="ARBA00003889"/>
    </source>
</evidence>
<evidence type="ECO:0000256" key="14">
    <source>
        <dbReference type="PIRNR" id="PIRNR006135"/>
    </source>
</evidence>
<evidence type="ECO:0000256" key="12">
    <source>
        <dbReference type="ARBA" id="ARBA00022840"/>
    </source>
</evidence>
<dbReference type="STRING" id="34027.SAMN05421829_113106"/>
<gene>
    <name evidence="17" type="ORF">SAMN05421829_113106</name>
</gene>
<organism evidence="17 18">
    <name type="scientific">Aromatoleum tolulyticum</name>
    <dbReference type="NCBI Taxonomy" id="34027"/>
    <lineage>
        <taxon>Bacteria</taxon>
        <taxon>Pseudomonadati</taxon>
        <taxon>Pseudomonadota</taxon>
        <taxon>Betaproteobacteria</taxon>
        <taxon>Rhodocyclales</taxon>
        <taxon>Rhodocyclaceae</taxon>
        <taxon>Aromatoleum</taxon>
    </lineage>
</organism>
<comment type="function">
    <text evidence="4 14">Catalyzes ATP-dependent phosphorylation of adenosylcobinamide and addition of GMP to adenosylcobinamide phosphate.</text>
</comment>
<feature type="binding site" evidence="16">
    <location>
        <begin position="33"/>
        <end position="35"/>
    </location>
    <ligand>
        <name>GTP</name>
        <dbReference type="ChEBI" id="CHEBI:37565"/>
    </ligand>
</feature>
<keyword evidence="8 14" id="KW-0169">Cobalamin biosynthesis</keyword>
<dbReference type="InterPro" id="IPR003203">
    <property type="entry name" value="CobU/CobP"/>
</dbReference>
<dbReference type="CDD" id="cd00544">
    <property type="entry name" value="CobU"/>
    <property type="match status" value="1"/>
</dbReference>
<protein>
    <recommendedName>
        <fullName evidence="14">Bifunctional adenosylcobalamin biosynthesis protein</fullName>
        <ecNumber evidence="14">2.7.1.156</ecNumber>
        <ecNumber evidence="14">2.7.7.62</ecNumber>
    </recommendedName>
</protein>
<proteinExistence type="inferred from homology"/>
<keyword evidence="17" id="KW-0548">Nucleotidyltransferase</keyword>
<dbReference type="EC" id="2.7.1.156" evidence="14"/>
<keyword evidence="12 14" id="KW-0067">ATP-binding</keyword>
<dbReference type="GO" id="GO:0005524">
    <property type="term" value="F:ATP binding"/>
    <property type="evidence" value="ECO:0007669"/>
    <property type="project" value="UniProtKB-UniRule"/>
</dbReference>
<keyword evidence="13 14" id="KW-0342">GTP-binding</keyword>
<evidence type="ECO:0000256" key="9">
    <source>
        <dbReference type="ARBA" id="ARBA00022679"/>
    </source>
</evidence>
<dbReference type="GO" id="GO:0005525">
    <property type="term" value="F:GTP binding"/>
    <property type="evidence" value="ECO:0007669"/>
    <property type="project" value="UniProtKB-UniRule"/>
</dbReference>
<keyword evidence="10 14" id="KW-0547">Nucleotide-binding</keyword>
<dbReference type="Gene3D" id="3.40.50.300">
    <property type="entry name" value="P-loop containing nucleotide triphosphate hydrolases"/>
    <property type="match status" value="1"/>
</dbReference>
<dbReference type="GO" id="GO:0008820">
    <property type="term" value="F:cobinamide phosphate guanylyltransferase activity"/>
    <property type="evidence" value="ECO:0007669"/>
    <property type="project" value="UniProtKB-UniRule"/>
</dbReference>
<keyword evidence="9 14" id="KW-0808">Transferase</keyword>
<dbReference type="GO" id="GO:0043752">
    <property type="term" value="F:adenosylcobinamide kinase activity"/>
    <property type="evidence" value="ECO:0007669"/>
    <property type="project" value="UniProtKB-EC"/>
</dbReference>
<feature type="binding site" evidence="16">
    <location>
        <position position="83"/>
    </location>
    <ligand>
        <name>GTP</name>
        <dbReference type="ChEBI" id="CHEBI:37565"/>
    </ligand>
</feature>
<comment type="pathway">
    <text evidence="6 14">Cofactor biosynthesis; adenosylcobalamin biosynthesis; adenosylcobalamin from cob(II)yrinate a,c-diamide: step 5/7.</text>
</comment>
<evidence type="ECO:0000256" key="5">
    <source>
        <dbReference type="ARBA" id="ARBA00004692"/>
    </source>
</evidence>
<keyword evidence="11 14" id="KW-0418">Kinase</keyword>
<evidence type="ECO:0000313" key="17">
    <source>
        <dbReference type="EMBL" id="SIR34606.1"/>
    </source>
</evidence>
<dbReference type="PIRSF" id="PIRSF006135">
    <property type="entry name" value="CobU"/>
    <property type="match status" value="1"/>
</dbReference>
<dbReference type="EC" id="2.7.7.62" evidence="14"/>
<dbReference type="UniPathway" id="UPA00148">
    <property type="reaction ID" value="UER00236"/>
</dbReference>
<evidence type="ECO:0000256" key="6">
    <source>
        <dbReference type="ARBA" id="ARBA00005159"/>
    </source>
</evidence>
<comment type="similarity">
    <text evidence="7 14">Belongs to the CobU/CobP family.</text>
</comment>
<evidence type="ECO:0000256" key="3">
    <source>
        <dbReference type="ARBA" id="ARBA00001522"/>
    </source>
</evidence>
<keyword evidence="18" id="KW-1185">Reference proteome</keyword>
<evidence type="ECO:0000256" key="7">
    <source>
        <dbReference type="ARBA" id="ARBA00007490"/>
    </source>
</evidence>
<dbReference type="RefSeq" id="WP_076603535.1">
    <property type="nucleotide sequence ID" value="NZ_FTMD01000013.1"/>
</dbReference>
<dbReference type="EMBL" id="FTMD01000013">
    <property type="protein sequence ID" value="SIR34606.1"/>
    <property type="molecule type" value="Genomic_DNA"/>
</dbReference>
<dbReference type="Proteomes" id="UP000186819">
    <property type="component" value="Unassembled WGS sequence"/>
</dbReference>
<feature type="binding site" evidence="16">
    <location>
        <position position="61"/>
    </location>
    <ligand>
        <name>GTP</name>
        <dbReference type="ChEBI" id="CHEBI:37565"/>
    </ligand>
</feature>
<dbReference type="InterPro" id="IPR027417">
    <property type="entry name" value="P-loop_NTPase"/>
</dbReference>
<dbReference type="GO" id="GO:0009236">
    <property type="term" value="P:cobalamin biosynthetic process"/>
    <property type="evidence" value="ECO:0007669"/>
    <property type="project" value="UniProtKB-UniRule"/>
</dbReference>
<sequence>MPAHLILGGARSGKSRHAESLAVASGLPVTVIATAEALDDEMKARIRRHQDDRPAGWRTVETPVALAATLAREAAEGRCVIVDCLTLWLSNLMADACNVADPAMAELPPALHAERAALLETLPTLRGEVLLVANEVGLGLVPDTALGRFFRDEAGRLNQMVAAACERVTFVAAGLPLALKGGT</sequence>
<evidence type="ECO:0000256" key="1">
    <source>
        <dbReference type="ARBA" id="ARBA00000312"/>
    </source>
</evidence>